<dbReference type="STRING" id="1903952.BIT28_13695"/>
<feature type="domain" description="p-hydroxybenzoic acid efflux pump subunit AaeA-like beta-barrel" evidence="9">
    <location>
        <begin position="240"/>
        <end position="331"/>
    </location>
</feature>
<comment type="caution">
    <text evidence="10">The sequence shown here is derived from an EMBL/GenBank/DDBJ whole genome shotgun (WGS) entry which is preliminary data.</text>
</comment>
<proteinExistence type="inferred from homology"/>
<dbReference type="GO" id="GO:0055085">
    <property type="term" value="P:transmembrane transport"/>
    <property type="evidence" value="ECO:0007669"/>
    <property type="project" value="InterPro"/>
</dbReference>
<feature type="domain" description="Multidrug resistance protein MdtA-like barrel-sandwich hybrid" evidence="8">
    <location>
        <begin position="41"/>
        <end position="229"/>
    </location>
</feature>
<evidence type="ECO:0000256" key="7">
    <source>
        <dbReference type="SAM" id="SignalP"/>
    </source>
</evidence>
<dbReference type="SUPFAM" id="SSF111369">
    <property type="entry name" value="HlyD-like secretion proteins"/>
    <property type="match status" value="2"/>
</dbReference>
<keyword evidence="11" id="KW-1185">Reference proteome</keyword>
<keyword evidence="4" id="KW-1133">Transmembrane helix</keyword>
<sequence length="337" mass="36969">MNKKVIALSLVIGSLLAVGCTLYKPNTVTTDNAYVHSDVTAISPEVGGQVSQLFVEDNQWVSKGEALFSIDDEDFIANQDIAKSALDVAKAALRANQTKTEMQLVKIEQAKQTIHSASANAKHQAAEFKRLSRLVQKQSVSRNQYEAQKTRSIEANSKLETAKLALAAEQKQFDALLTEKQQLTAQRKQAEANLRLVNIALERTVVRAPFDGFVADRQVQVGKFVQPGMGLIVMVPDYVWVEANFKETQLENVSQGQDVEVVLDMFPDQPLNGRVTSITPATGAQFSLLPPQNATGNFVKVVQRVPVRIELDIPAGLKQRIYPGLSAEVSIETARQG</sequence>
<dbReference type="PROSITE" id="PS51257">
    <property type="entry name" value="PROKAR_LIPOPROTEIN"/>
    <property type="match status" value="1"/>
</dbReference>
<dbReference type="InterPro" id="IPR058634">
    <property type="entry name" value="AaeA-lik-b-barrel"/>
</dbReference>
<dbReference type="Pfam" id="PF25917">
    <property type="entry name" value="BSH_RND"/>
    <property type="match status" value="1"/>
</dbReference>
<keyword evidence="7" id="KW-0732">Signal</keyword>
<evidence type="ECO:0000259" key="9">
    <source>
        <dbReference type="Pfam" id="PF25963"/>
    </source>
</evidence>
<evidence type="ECO:0000256" key="4">
    <source>
        <dbReference type="ARBA" id="ARBA00022989"/>
    </source>
</evidence>
<organism evidence="10 11">
    <name type="scientific">Photobacterium proteolyticum</name>
    <dbReference type="NCBI Taxonomy" id="1903952"/>
    <lineage>
        <taxon>Bacteria</taxon>
        <taxon>Pseudomonadati</taxon>
        <taxon>Pseudomonadota</taxon>
        <taxon>Gammaproteobacteria</taxon>
        <taxon>Vibrionales</taxon>
        <taxon>Vibrionaceae</taxon>
        <taxon>Photobacterium</taxon>
    </lineage>
</organism>
<evidence type="ECO:0000256" key="2">
    <source>
        <dbReference type="ARBA" id="ARBA00009477"/>
    </source>
</evidence>
<dbReference type="EMBL" id="MJIL01000083">
    <property type="protein sequence ID" value="OLQ74468.1"/>
    <property type="molecule type" value="Genomic_DNA"/>
</dbReference>
<reference evidence="10 11" key="1">
    <citation type="submission" date="2016-09" db="EMBL/GenBank/DDBJ databases">
        <title>Photobacterium proteolyticum sp. nov. a protease producing bacterium isolated from ocean sediments of Laizhou Bay.</title>
        <authorList>
            <person name="Li Y."/>
        </authorList>
    </citation>
    <scope>NUCLEOTIDE SEQUENCE [LARGE SCALE GENOMIC DNA]</scope>
    <source>
        <strain evidence="10 11">13-12</strain>
    </source>
</reference>
<evidence type="ECO:0000313" key="11">
    <source>
        <dbReference type="Proteomes" id="UP000186905"/>
    </source>
</evidence>
<dbReference type="PANTHER" id="PTHR30386:SF26">
    <property type="entry name" value="TRANSPORT PROTEIN COMB"/>
    <property type="match status" value="1"/>
</dbReference>
<name>A0A1Q9GJ23_9GAMM</name>
<evidence type="ECO:0000256" key="3">
    <source>
        <dbReference type="ARBA" id="ARBA00022692"/>
    </source>
</evidence>
<dbReference type="Proteomes" id="UP000186905">
    <property type="component" value="Unassembled WGS sequence"/>
</dbReference>
<comment type="subcellular location">
    <subcellularLocation>
        <location evidence="1">Membrane</location>
        <topology evidence="1">Single-pass membrane protein</topology>
    </subcellularLocation>
</comment>
<dbReference type="InterPro" id="IPR058625">
    <property type="entry name" value="MdtA-like_BSH"/>
</dbReference>
<evidence type="ECO:0000256" key="6">
    <source>
        <dbReference type="SAM" id="Coils"/>
    </source>
</evidence>
<keyword evidence="6" id="KW-0175">Coiled coil</keyword>
<evidence type="ECO:0000259" key="8">
    <source>
        <dbReference type="Pfam" id="PF25917"/>
    </source>
</evidence>
<feature type="signal peptide" evidence="7">
    <location>
        <begin position="1"/>
        <end position="23"/>
    </location>
</feature>
<dbReference type="GO" id="GO:0016020">
    <property type="term" value="C:membrane"/>
    <property type="evidence" value="ECO:0007669"/>
    <property type="project" value="UniProtKB-SubCell"/>
</dbReference>
<dbReference type="InterPro" id="IPR050739">
    <property type="entry name" value="MFP"/>
</dbReference>
<evidence type="ECO:0000313" key="10">
    <source>
        <dbReference type="EMBL" id="OLQ74468.1"/>
    </source>
</evidence>
<dbReference type="Gene3D" id="2.40.30.170">
    <property type="match status" value="1"/>
</dbReference>
<dbReference type="Gene3D" id="2.40.50.100">
    <property type="match status" value="1"/>
</dbReference>
<gene>
    <name evidence="10" type="ORF">BIT28_13695</name>
</gene>
<evidence type="ECO:0000256" key="1">
    <source>
        <dbReference type="ARBA" id="ARBA00004167"/>
    </source>
</evidence>
<evidence type="ECO:0000256" key="5">
    <source>
        <dbReference type="ARBA" id="ARBA00023136"/>
    </source>
</evidence>
<dbReference type="AlphaFoldDB" id="A0A1Q9GJ23"/>
<feature type="chain" id="PRO_5012977487" evidence="7">
    <location>
        <begin position="24"/>
        <end position="337"/>
    </location>
</feature>
<protein>
    <submittedName>
        <fullName evidence="10">Multidrug transporter</fullName>
    </submittedName>
</protein>
<dbReference type="OrthoDB" id="9811754at2"/>
<dbReference type="RefSeq" id="WP_075765496.1">
    <property type="nucleotide sequence ID" value="NZ_MJIL01000083.1"/>
</dbReference>
<keyword evidence="3" id="KW-0812">Transmembrane</keyword>
<comment type="similarity">
    <text evidence="2">Belongs to the membrane fusion protein (MFP) (TC 8.A.1) family.</text>
</comment>
<dbReference type="Pfam" id="PF25963">
    <property type="entry name" value="Beta-barrel_AAEA"/>
    <property type="match status" value="1"/>
</dbReference>
<feature type="coiled-coil region" evidence="6">
    <location>
        <begin position="159"/>
        <end position="200"/>
    </location>
</feature>
<accession>A0A1Q9GJ23</accession>
<dbReference type="PRINTS" id="PR01490">
    <property type="entry name" value="RTXTOXIND"/>
</dbReference>
<keyword evidence="5" id="KW-0472">Membrane</keyword>
<dbReference type="PANTHER" id="PTHR30386">
    <property type="entry name" value="MEMBRANE FUSION SUBUNIT OF EMRAB-TOLC MULTIDRUG EFFLUX PUMP"/>
    <property type="match status" value="1"/>
</dbReference>